<name>A0A0H3B0I3_YERPY</name>
<dbReference type="RefSeq" id="WP_012303669.1">
    <property type="nucleotide sequence ID" value="NZ_CP009792.1"/>
</dbReference>
<evidence type="ECO:0000313" key="1">
    <source>
        <dbReference type="EMBL" id="ACA67187.1"/>
    </source>
</evidence>
<protein>
    <recommendedName>
        <fullName evidence="2">DUF2724 domain-containing protein</fullName>
    </recommendedName>
</protein>
<gene>
    <name evidence="1" type="ordered locus">YPK_0886</name>
</gene>
<dbReference type="EMBL" id="CP000950">
    <property type="protein sequence ID" value="ACA67187.1"/>
    <property type="molecule type" value="Genomic_DNA"/>
</dbReference>
<dbReference type="AlphaFoldDB" id="A0A0H3B0I3"/>
<reference evidence="1" key="1">
    <citation type="submission" date="2008-02" db="EMBL/GenBank/DDBJ databases">
        <title>Complete sequence of Yersinia pseudotuberculosis YPIII.</title>
        <authorList>
            <consortium name="US DOE Joint Genome Institute"/>
            <person name="Challacombe J.F."/>
            <person name="Bruce D."/>
            <person name="Detter J.C."/>
            <person name="Green L."/>
            <person name="Land M."/>
            <person name="Munk C."/>
            <person name="Lindler L.E."/>
            <person name="Nikolich M.P."/>
            <person name="Brettin T."/>
        </authorList>
    </citation>
    <scope>NUCLEOTIDE SEQUENCE</scope>
    <source>
        <strain evidence="1">YPIII</strain>
    </source>
</reference>
<dbReference type="PATRIC" id="fig|502800.11.peg.1512"/>
<dbReference type="KEGG" id="ypy:YPK_0886"/>
<dbReference type="Pfam" id="PF10893">
    <property type="entry name" value="Phage_186_Fil"/>
    <property type="match status" value="1"/>
</dbReference>
<proteinExistence type="predicted"/>
<sequence>MIISIAPLLKQQSPVSLRHFGHGMLELKNGQRWKPGSNQKALLQELSSAKKTPILRRLFGR</sequence>
<dbReference type="InterPro" id="IPR021221">
    <property type="entry name" value="Fil"/>
</dbReference>
<organism evidence="1">
    <name type="scientific">Yersinia pseudotuberculosis serotype O:3 (strain YPIII)</name>
    <dbReference type="NCBI Taxonomy" id="502800"/>
    <lineage>
        <taxon>Bacteria</taxon>
        <taxon>Pseudomonadati</taxon>
        <taxon>Pseudomonadota</taxon>
        <taxon>Gammaproteobacteria</taxon>
        <taxon>Enterobacterales</taxon>
        <taxon>Yersiniaceae</taxon>
        <taxon>Yersinia</taxon>
    </lineage>
</organism>
<accession>A0A0H3B0I3</accession>
<evidence type="ECO:0008006" key="2">
    <source>
        <dbReference type="Google" id="ProtNLM"/>
    </source>
</evidence>